<evidence type="ECO:0000256" key="1">
    <source>
        <dbReference type="SAM" id="MobiDB-lite"/>
    </source>
</evidence>
<reference evidence="2 3" key="1">
    <citation type="submission" date="2019-02" db="EMBL/GenBank/DDBJ databases">
        <title>Draft genome sequences of novel Actinobacteria.</title>
        <authorList>
            <person name="Sahin N."/>
            <person name="Ay H."/>
            <person name="Saygin H."/>
        </authorList>
    </citation>
    <scope>NUCLEOTIDE SEQUENCE [LARGE SCALE GENOMIC DNA]</scope>
    <source>
        <strain evidence="2 3">JCM 30529</strain>
    </source>
</reference>
<evidence type="ECO:0008006" key="4">
    <source>
        <dbReference type="Google" id="ProtNLM"/>
    </source>
</evidence>
<dbReference type="Proteomes" id="UP000295626">
    <property type="component" value="Unassembled WGS sequence"/>
</dbReference>
<gene>
    <name evidence="2" type="ORF">E1091_14330</name>
</gene>
<organism evidence="2 3">
    <name type="scientific">Micromonospora fluostatini</name>
    <dbReference type="NCBI Taxonomy" id="1629071"/>
    <lineage>
        <taxon>Bacteria</taxon>
        <taxon>Bacillati</taxon>
        <taxon>Actinomycetota</taxon>
        <taxon>Actinomycetes</taxon>
        <taxon>Micromonosporales</taxon>
        <taxon>Micromonosporaceae</taxon>
        <taxon>Micromonospora</taxon>
    </lineage>
</organism>
<protein>
    <recommendedName>
        <fullName evidence="4">DUF2158 domain-containing protein</fullName>
    </recommendedName>
</protein>
<comment type="caution">
    <text evidence="2">The sequence shown here is derived from an EMBL/GenBank/DDBJ whole genome shotgun (WGS) entry which is preliminary data.</text>
</comment>
<proteinExistence type="predicted"/>
<evidence type="ECO:0000313" key="3">
    <source>
        <dbReference type="Proteomes" id="UP000295626"/>
    </source>
</evidence>
<dbReference type="EMBL" id="SMKE01000567">
    <property type="protein sequence ID" value="TDB90142.1"/>
    <property type="molecule type" value="Genomic_DNA"/>
</dbReference>
<sequence length="95" mass="10674">MASVPPAVARLKAGDLLHLTRAASVQFGTPIMFRLIRVLDEPTYHGWRWLDGYQIDQHGDAIARRELFVHHAGVRTLSPPSSPAPSARRTHQGWR</sequence>
<evidence type="ECO:0000313" key="2">
    <source>
        <dbReference type="EMBL" id="TDB90142.1"/>
    </source>
</evidence>
<keyword evidence="3" id="KW-1185">Reference proteome</keyword>
<accession>A0ABY2DEL6</accession>
<name>A0ABY2DEL6_9ACTN</name>
<feature type="region of interest" description="Disordered" evidence="1">
    <location>
        <begin position="76"/>
        <end position="95"/>
    </location>
</feature>